<dbReference type="GO" id="GO:0071949">
    <property type="term" value="F:FAD binding"/>
    <property type="evidence" value="ECO:0007669"/>
    <property type="project" value="InterPro"/>
</dbReference>
<keyword evidence="4" id="KW-0285">Flavoprotein</keyword>
<dbReference type="EMBL" id="AMRG01000001">
    <property type="protein sequence ID" value="EKE87638.1"/>
    <property type="molecule type" value="Genomic_DNA"/>
</dbReference>
<sequence length="403" mass="43926">MNQAQSIVIVGAGMIGLSCAVALAQAGHQVTVVERGQRPDDDNSDDALPLLRVSAINHRSRAWLSQLQVWQQLPTARLGPYQAMQVWDKDSFAQIDFAANEVGADDLGAIVENAVLEQALWDRAEQVGVTIIADAQLEAEPQAALNDDFVPGQRLQLQVVSAAGASKTTLLADLLIAADGGRSQWRQRLALPLTAWDYQQQALVAAIRCQRPHQGVARQVFLAHGPLALLPLADGQQCSIVWSQDNAEAERLQALSPERLMRELQIASDNVLGECQLLGECRAFPLRMQYSRQWHRGHVVLVGDAAHTIHPLAGQGANLGLADAERLTELLTQQPLPRWGRALGEYQAERKAAALTMIAAMEAFKRGFHGQQLLPKLLRGMALQVADKVSPLKRLLTRAALGQ</sequence>
<dbReference type="InterPro" id="IPR018168">
    <property type="entry name" value="Ubi_Hdrlase_CS"/>
</dbReference>
<dbReference type="PROSITE" id="PS01304">
    <property type="entry name" value="UBIH"/>
    <property type="match status" value="1"/>
</dbReference>
<evidence type="ECO:0000259" key="9">
    <source>
        <dbReference type="Pfam" id="PF01494"/>
    </source>
</evidence>
<keyword evidence="6" id="KW-0560">Oxidoreductase</keyword>
<dbReference type="InterPro" id="IPR002938">
    <property type="entry name" value="FAD-bd"/>
</dbReference>
<dbReference type="GO" id="GO:0019168">
    <property type="term" value="F:2-polyprenylphenol 6-hydroxylase activity"/>
    <property type="evidence" value="ECO:0007669"/>
    <property type="project" value="TreeGrafter"/>
</dbReference>
<dbReference type="AlphaFoldDB" id="K2KIC9"/>
<comment type="caution">
    <text evidence="10">The sequence shown here is derived from an EMBL/GenBank/DDBJ whole genome shotgun (WGS) entry which is preliminary data.</text>
</comment>
<accession>K2KIC9</accession>
<feature type="chain" id="PRO_5003859964" evidence="8">
    <location>
        <begin position="25"/>
        <end position="403"/>
    </location>
</feature>
<dbReference type="InterPro" id="IPR010971">
    <property type="entry name" value="UbiH/COQ6"/>
</dbReference>
<dbReference type="Proteomes" id="UP000014115">
    <property type="component" value="Unassembled WGS sequence"/>
</dbReference>
<dbReference type="GO" id="GO:0006744">
    <property type="term" value="P:ubiquinone biosynthetic process"/>
    <property type="evidence" value="ECO:0007669"/>
    <property type="project" value="UniProtKB-UniPathway"/>
</dbReference>
<evidence type="ECO:0000256" key="3">
    <source>
        <dbReference type="ARBA" id="ARBA00005349"/>
    </source>
</evidence>
<reference evidence="10 11" key="1">
    <citation type="journal article" date="2012" name="J. Bacteriol.">
        <title>Genome Sequence of Idiomarina xiamenensis Type Strain 10-D-4.</title>
        <authorList>
            <person name="Lai Q."/>
            <person name="Wang L."/>
            <person name="Wang W."/>
            <person name="Shao Z."/>
        </authorList>
    </citation>
    <scope>NUCLEOTIDE SEQUENCE [LARGE SCALE GENOMIC DNA]</scope>
    <source>
        <strain evidence="10 11">10-D-4</strain>
    </source>
</reference>
<keyword evidence="7" id="KW-0503">Monooxygenase</keyword>
<name>K2KIC9_9GAMM</name>
<gene>
    <name evidence="10" type="ORF">A10D4_01050</name>
</gene>
<comment type="cofactor">
    <cofactor evidence="1">
        <name>FAD</name>
        <dbReference type="ChEBI" id="CHEBI:57692"/>
    </cofactor>
</comment>
<dbReference type="PATRIC" id="fig|740709.3.peg.210"/>
<feature type="domain" description="FAD-binding" evidence="9">
    <location>
        <begin position="7"/>
        <end position="357"/>
    </location>
</feature>
<keyword evidence="5" id="KW-0274">FAD</keyword>
<dbReference type="SUPFAM" id="SSF51905">
    <property type="entry name" value="FAD/NAD(P)-binding domain"/>
    <property type="match status" value="1"/>
</dbReference>
<feature type="signal peptide" evidence="8">
    <location>
        <begin position="1"/>
        <end position="24"/>
    </location>
</feature>
<protein>
    <submittedName>
        <fullName evidence="10">UbiH/Coq6 family FAD-binding oxidoreductase</fullName>
    </submittedName>
</protein>
<comment type="similarity">
    <text evidence="3">Belongs to the UbiH/COQ6 family.</text>
</comment>
<dbReference type="InterPro" id="IPR051205">
    <property type="entry name" value="UbiH/COQ6_monooxygenase"/>
</dbReference>
<dbReference type="NCBIfam" id="TIGR01988">
    <property type="entry name" value="Ubi-OHases"/>
    <property type="match status" value="1"/>
</dbReference>
<evidence type="ECO:0000313" key="10">
    <source>
        <dbReference type="EMBL" id="EKE87638.1"/>
    </source>
</evidence>
<keyword evidence="8" id="KW-0732">Signal</keyword>
<dbReference type="PANTHER" id="PTHR43876:SF7">
    <property type="entry name" value="UBIQUINONE BIOSYNTHESIS MONOOXYGENASE COQ6, MITOCHONDRIAL"/>
    <property type="match status" value="1"/>
</dbReference>
<evidence type="ECO:0000256" key="8">
    <source>
        <dbReference type="SAM" id="SignalP"/>
    </source>
</evidence>
<dbReference type="eggNOG" id="COG0654">
    <property type="taxonomic scope" value="Bacteria"/>
</dbReference>
<dbReference type="PRINTS" id="PR00420">
    <property type="entry name" value="RNGMNOXGNASE"/>
</dbReference>
<dbReference type="Gene3D" id="3.50.50.60">
    <property type="entry name" value="FAD/NAD(P)-binding domain"/>
    <property type="match status" value="2"/>
</dbReference>
<dbReference type="STRING" id="740709.A10D4_01050"/>
<dbReference type="OrthoDB" id="9769565at2"/>
<dbReference type="Pfam" id="PF01494">
    <property type="entry name" value="FAD_binding_3"/>
    <property type="match status" value="1"/>
</dbReference>
<comment type="pathway">
    <text evidence="2">Cofactor biosynthesis; ubiquinone biosynthesis.</text>
</comment>
<evidence type="ECO:0000256" key="6">
    <source>
        <dbReference type="ARBA" id="ARBA00023002"/>
    </source>
</evidence>
<evidence type="ECO:0000256" key="2">
    <source>
        <dbReference type="ARBA" id="ARBA00004749"/>
    </source>
</evidence>
<dbReference type="InterPro" id="IPR036188">
    <property type="entry name" value="FAD/NAD-bd_sf"/>
</dbReference>
<evidence type="ECO:0000256" key="1">
    <source>
        <dbReference type="ARBA" id="ARBA00001974"/>
    </source>
</evidence>
<evidence type="ECO:0000256" key="5">
    <source>
        <dbReference type="ARBA" id="ARBA00022827"/>
    </source>
</evidence>
<proteinExistence type="inferred from homology"/>
<dbReference type="UniPathway" id="UPA00232"/>
<keyword evidence="11" id="KW-1185">Reference proteome</keyword>
<dbReference type="PANTHER" id="PTHR43876">
    <property type="entry name" value="UBIQUINONE BIOSYNTHESIS MONOOXYGENASE COQ6, MITOCHONDRIAL"/>
    <property type="match status" value="1"/>
</dbReference>
<evidence type="ECO:0000256" key="4">
    <source>
        <dbReference type="ARBA" id="ARBA00022630"/>
    </source>
</evidence>
<evidence type="ECO:0000313" key="11">
    <source>
        <dbReference type="Proteomes" id="UP000014115"/>
    </source>
</evidence>
<evidence type="ECO:0000256" key="7">
    <source>
        <dbReference type="ARBA" id="ARBA00023033"/>
    </source>
</evidence>
<dbReference type="RefSeq" id="WP_008487157.1">
    <property type="nucleotide sequence ID" value="NZ_AMRG01000001.1"/>
</dbReference>
<organism evidence="10 11">
    <name type="scientific">Idiomarina xiamenensis 10-D-4</name>
    <dbReference type="NCBI Taxonomy" id="740709"/>
    <lineage>
        <taxon>Bacteria</taxon>
        <taxon>Pseudomonadati</taxon>
        <taxon>Pseudomonadota</taxon>
        <taxon>Gammaproteobacteria</taxon>
        <taxon>Alteromonadales</taxon>
        <taxon>Idiomarinaceae</taxon>
        <taxon>Idiomarina</taxon>
    </lineage>
</organism>